<dbReference type="InterPro" id="IPR036388">
    <property type="entry name" value="WH-like_DNA-bd_sf"/>
</dbReference>
<organism evidence="6">
    <name type="scientific">hydrothermal vent metagenome</name>
    <dbReference type="NCBI Taxonomy" id="652676"/>
    <lineage>
        <taxon>unclassified sequences</taxon>
        <taxon>metagenomes</taxon>
        <taxon>ecological metagenomes</taxon>
    </lineage>
</organism>
<keyword evidence="2" id="KW-0805">Transcription regulation</keyword>
<dbReference type="InterPro" id="IPR039425">
    <property type="entry name" value="RNA_pol_sigma-70-like"/>
</dbReference>
<evidence type="ECO:0000256" key="4">
    <source>
        <dbReference type="ARBA" id="ARBA00023163"/>
    </source>
</evidence>
<keyword evidence="4" id="KW-0804">Transcription</keyword>
<evidence type="ECO:0000313" key="6">
    <source>
        <dbReference type="EMBL" id="VAW13038.1"/>
    </source>
</evidence>
<dbReference type="GO" id="GO:0003677">
    <property type="term" value="F:DNA binding"/>
    <property type="evidence" value="ECO:0007669"/>
    <property type="project" value="InterPro"/>
</dbReference>
<dbReference type="NCBIfam" id="TIGR02937">
    <property type="entry name" value="sigma70-ECF"/>
    <property type="match status" value="1"/>
</dbReference>
<evidence type="ECO:0000256" key="3">
    <source>
        <dbReference type="ARBA" id="ARBA00023082"/>
    </source>
</evidence>
<evidence type="ECO:0000256" key="2">
    <source>
        <dbReference type="ARBA" id="ARBA00023015"/>
    </source>
</evidence>
<accession>A0A3B0T4Z4</accession>
<proteinExistence type="inferred from homology"/>
<dbReference type="SUPFAM" id="SSF88946">
    <property type="entry name" value="Sigma2 domain of RNA polymerase sigma factors"/>
    <property type="match status" value="1"/>
</dbReference>
<dbReference type="InterPro" id="IPR013324">
    <property type="entry name" value="RNA_pol_sigma_r3/r4-like"/>
</dbReference>
<dbReference type="CDD" id="cd06171">
    <property type="entry name" value="Sigma70_r4"/>
    <property type="match status" value="1"/>
</dbReference>
<dbReference type="InterPro" id="IPR013325">
    <property type="entry name" value="RNA_pol_sigma_r2"/>
</dbReference>
<dbReference type="EMBL" id="UOEP01000018">
    <property type="protein sequence ID" value="VAW13038.1"/>
    <property type="molecule type" value="Genomic_DNA"/>
</dbReference>
<dbReference type="Gene3D" id="1.10.1740.10">
    <property type="match status" value="1"/>
</dbReference>
<reference evidence="6" key="1">
    <citation type="submission" date="2018-06" db="EMBL/GenBank/DDBJ databases">
        <authorList>
            <person name="Zhirakovskaya E."/>
        </authorList>
    </citation>
    <scope>NUCLEOTIDE SEQUENCE</scope>
</reference>
<keyword evidence="3" id="KW-0731">Sigma factor</keyword>
<dbReference type="InterPro" id="IPR014284">
    <property type="entry name" value="RNA_pol_sigma-70_dom"/>
</dbReference>
<dbReference type="GO" id="GO:0016987">
    <property type="term" value="F:sigma factor activity"/>
    <property type="evidence" value="ECO:0007669"/>
    <property type="project" value="UniProtKB-KW"/>
</dbReference>
<dbReference type="InterPro" id="IPR013249">
    <property type="entry name" value="RNA_pol_sigma70_r4_t2"/>
</dbReference>
<name>A0A3B0T4Z4_9ZZZZ</name>
<gene>
    <name evidence="6" type="ORF">MNBD_BACTEROID01-1774</name>
</gene>
<dbReference type="GO" id="GO:0006352">
    <property type="term" value="P:DNA-templated transcription initiation"/>
    <property type="evidence" value="ECO:0007669"/>
    <property type="project" value="InterPro"/>
</dbReference>
<dbReference type="PANTHER" id="PTHR43133">
    <property type="entry name" value="RNA POLYMERASE ECF-TYPE SIGMA FACTO"/>
    <property type="match status" value="1"/>
</dbReference>
<comment type="similarity">
    <text evidence="1">Belongs to the sigma-70 factor family. ECF subfamily.</text>
</comment>
<protein>
    <recommendedName>
        <fullName evidence="5">RNA polymerase sigma factor 70 region 4 type 2 domain-containing protein</fullName>
    </recommendedName>
</protein>
<evidence type="ECO:0000259" key="5">
    <source>
        <dbReference type="Pfam" id="PF08281"/>
    </source>
</evidence>
<dbReference type="Pfam" id="PF08281">
    <property type="entry name" value="Sigma70_r4_2"/>
    <property type="match status" value="1"/>
</dbReference>
<feature type="domain" description="RNA polymerase sigma factor 70 region 4 type 2" evidence="5">
    <location>
        <begin position="104"/>
        <end position="155"/>
    </location>
</feature>
<evidence type="ECO:0000256" key="1">
    <source>
        <dbReference type="ARBA" id="ARBA00010641"/>
    </source>
</evidence>
<dbReference type="Gene3D" id="1.10.10.10">
    <property type="entry name" value="Winged helix-like DNA-binding domain superfamily/Winged helix DNA-binding domain"/>
    <property type="match status" value="1"/>
</dbReference>
<dbReference type="PANTHER" id="PTHR43133:SF46">
    <property type="entry name" value="RNA POLYMERASE SIGMA-70 FACTOR ECF SUBFAMILY"/>
    <property type="match status" value="1"/>
</dbReference>
<dbReference type="SUPFAM" id="SSF88659">
    <property type="entry name" value="Sigma3 and sigma4 domains of RNA polymerase sigma factors"/>
    <property type="match status" value="1"/>
</dbReference>
<dbReference type="AlphaFoldDB" id="A0A3B0T4Z4"/>
<sequence>MTKEEFKNLFETSFDEVRRYILYRSGDSEAATDIAQDVFLNIWEKNRDVALPVSKGLLFKIAADKFISRYRREKLAFNFFRSFRFNEQDYSPEELMSFKQLKSAYETALERMPEKQRAVFLMSRVEKLKYHEIAGLLGLSVKAVEKRMKHALEFLRISLDIK</sequence>